<sequence length="165" mass="18387">MDNKSTIQNHSFALNCEFLELLWLIIYADSELQIFVWKREHTWAWTCKFSICAAHLKCDIHRVATGRSGRRAWCTPSALSKKTATSTDVERSFSRGGFTVSKMRHSLSDESTRAATVLGSWVDVMDVIPRSEIVSKLKSKASRLKTIAGSSSATSALLVVDSDDE</sequence>
<dbReference type="AlphaFoldDB" id="A0AAD7AMD7"/>
<evidence type="ECO:0000313" key="2">
    <source>
        <dbReference type="Proteomes" id="UP001218218"/>
    </source>
</evidence>
<proteinExistence type="predicted"/>
<reference evidence="1" key="1">
    <citation type="submission" date="2023-03" db="EMBL/GenBank/DDBJ databases">
        <title>Massive genome expansion in bonnet fungi (Mycena s.s.) driven by repeated elements and novel gene families across ecological guilds.</title>
        <authorList>
            <consortium name="Lawrence Berkeley National Laboratory"/>
            <person name="Harder C.B."/>
            <person name="Miyauchi S."/>
            <person name="Viragh M."/>
            <person name="Kuo A."/>
            <person name="Thoen E."/>
            <person name="Andreopoulos B."/>
            <person name="Lu D."/>
            <person name="Skrede I."/>
            <person name="Drula E."/>
            <person name="Henrissat B."/>
            <person name="Morin E."/>
            <person name="Kohler A."/>
            <person name="Barry K."/>
            <person name="LaButti K."/>
            <person name="Morin E."/>
            <person name="Salamov A."/>
            <person name="Lipzen A."/>
            <person name="Mereny Z."/>
            <person name="Hegedus B."/>
            <person name="Baldrian P."/>
            <person name="Stursova M."/>
            <person name="Weitz H."/>
            <person name="Taylor A."/>
            <person name="Grigoriev I.V."/>
            <person name="Nagy L.G."/>
            <person name="Martin F."/>
            <person name="Kauserud H."/>
        </authorList>
    </citation>
    <scope>NUCLEOTIDE SEQUENCE</scope>
    <source>
        <strain evidence="1">CBHHK002</strain>
    </source>
</reference>
<name>A0AAD7AMD7_9AGAR</name>
<gene>
    <name evidence="1" type="ORF">DFH08DRAFT_799805</name>
</gene>
<dbReference type="Proteomes" id="UP001218218">
    <property type="component" value="Unassembled WGS sequence"/>
</dbReference>
<evidence type="ECO:0008006" key="3">
    <source>
        <dbReference type="Google" id="ProtNLM"/>
    </source>
</evidence>
<keyword evidence="2" id="KW-1185">Reference proteome</keyword>
<protein>
    <recommendedName>
        <fullName evidence="3">HAT C-terminal dimerisation domain-containing protein</fullName>
    </recommendedName>
</protein>
<comment type="caution">
    <text evidence="1">The sequence shown here is derived from an EMBL/GenBank/DDBJ whole genome shotgun (WGS) entry which is preliminary data.</text>
</comment>
<accession>A0AAD7AMD7</accession>
<evidence type="ECO:0000313" key="1">
    <source>
        <dbReference type="EMBL" id="KAJ7362784.1"/>
    </source>
</evidence>
<organism evidence="1 2">
    <name type="scientific">Mycena albidolilacea</name>
    <dbReference type="NCBI Taxonomy" id="1033008"/>
    <lineage>
        <taxon>Eukaryota</taxon>
        <taxon>Fungi</taxon>
        <taxon>Dikarya</taxon>
        <taxon>Basidiomycota</taxon>
        <taxon>Agaricomycotina</taxon>
        <taxon>Agaricomycetes</taxon>
        <taxon>Agaricomycetidae</taxon>
        <taxon>Agaricales</taxon>
        <taxon>Marasmiineae</taxon>
        <taxon>Mycenaceae</taxon>
        <taxon>Mycena</taxon>
    </lineage>
</organism>
<dbReference type="EMBL" id="JARIHO010000004">
    <property type="protein sequence ID" value="KAJ7362784.1"/>
    <property type="molecule type" value="Genomic_DNA"/>
</dbReference>